<proteinExistence type="predicted"/>
<accession>A0ABT2AJZ0</accession>
<dbReference type="Pfam" id="PF15588">
    <property type="entry name" value="Imm10"/>
    <property type="match status" value="1"/>
</dbReference>
<dbReference type="RefSeq" id="WP_258827576.1">
    <property type="nucleotide sequence ID" value="NZ_JANUHA010000005.1"/>
</dbReference>
<evidence type="ECO:0000313" key="1">
    <source>
        <dbReference type="EMBL" id="MCS0596539.1"/>
    </source>
</evidence>
<organism evidence="1 2">
    <name type="scientific">Massilia agri</name>
    <dbReference type="NCBI Taxonomy" id="1886785"/>
    <lineage>
        <taxon>Bacteria</taxon>
        <taxon>Pseudomonadati</taxon>
        <taxon>Pseudomonadota</taxon>
        <taxon>Betaproteobacteria</taxon>
        <taxon>Burkholderiales</taxon>
        <taxon>Oxalobacteraceae</taxon>
        <taxon>Telluria group</taxon>
        <taxon>Massilia</taxon>
    </lineage>
</organism>
<comment type="caution">
    <text evidence="1">The sequence shown here is derived from an EMBL/GenBank/DDBJ whole genome shotgun (WGS) entry which is preliminary data.</text>
</comment>
<dbReference type="InterPro" id="IPR028962">
    <property type="entry name" value="Imm10"/>
</dbReference>
<protein>
    <submittedName>
        <fullName evidence="1">Imm10 family immunity protein</fullName>
    </submittedName>
</protein>
<dbReference type="Proteomes" id="UP001206572">
    <property type="component" value="Unassembled WGS sequence"/>
</dbReference>
<keyword evidence="2" id="KW-1185">Reference proteome</keyword>
<dbReference type="EMBL" id="JANUHA010000005">
    <property type="protein sequence ID" value="MCS0596539.1"/>
    <property type="molecule type" value="Genomic_DNA"/>
</dbReference>
<sequence>MSRELVANKVSFEEDDATAVFAFCADDGQSSEYLMLQYPLQTDEQDRRLGLDGLYIERDDQAFGCYRGVKSIRRIGDRIEIDLNAEGKRRLKVERMVIVPVHWSSTIDQGLDRLAALSDGEYDVQVQ</sequence>
<reference evidence="1 2" key="1">
    <citation type="submission" date="2022-08" db="EMBL/GenBank/DDBJ databases">
        <title>Reclassification of Massilia species as members of the genera Telluria, Duganella, Pseudoduganella, Mokoshia gen. nov. and Zemynaea gen. nov. using orthogonal and non-orthogonal genome-based approaches.</title>
        <authorList>
            <person name="Bowman J.P."/>
        </authorList>
    </citation>
    <scope>NUCLEOTIDE SEQUENCE [LARGE SCALE GENOMIC DNA]</scope>
    <source>
        <strain evidence="1 2">JCM 31661</strain>
    </source>
</reference>
<gene>
    <name evidence="1" type="ORF">NX780_09265</name>
</gene>
<evidence type="ECO:0000313" key="2">
    <source>
        <dbReference type="Proteomes" id="UP001206572"/>
    </source>
</evidence>
<name>A0ABT2AJZ0_9BURK</name>